<feature type="binding site" description="axial binding residue" evidence="6">
    <location>
        <position position="456"/>
    </location>
    <ligand>
        <name>heme</name>
        <dbReference type="ChEBI" id="CHEBI:30413"/>
    </ligand>
    <ligandPart>
        <name>Fe</name>
        <dbReference type="ChEBI" id="CHEBI:18248"/>
    </ligandPart>
</feature>
<evidence type="ECO:0000313" key="8">
    <source>
        <dbReference type="Proteomes" id="UP000799444"/>
    </source>
</evidence>
<keyword evidence="6" id="KW-0408">Iron</keyword>
<dbReference type="CDD" id="cd11060">
    <property type="entry name" value="CYP57A1-like"/>
    <property type="match status" value="1"/>
</dbReference>
<comment type="pathway">
    <text evidence="1">Hormone biosynthesis.</text>
</comment>
<dbReference type="EMBL" id="ML996354">
    <property type="protein sequence ID" value="KAF2727110.1"/>
    <property type="molecule type" value="Genomic_DNA"/>
</dbReference>
<dbReference type="GO" id="GO:0005506">
    <property type="term" value="F:iron ion binding"/>
    <property type="evidence" value="ECO:0007669"/>
    <property type="project" value="InterPro"/>
</dbReference>
<evidence type="ECO:0000256" key="2">
    <source>
        <dbReference type="ARBA" id="ARBA00023026"/>
    </source>
</evidence>
<dbReference type="PRINTS" id="PR00385">
    <property type="entry name" value="P450"/>
</dbReference>
<dbReference type="GO" id="GO:0020037">
    <property type="term" value="F:heme binding"/>
    <property type="evidence" value="ECO:0007669"/>
    <property type="project" value="InterPro"/>
</dbReference>
<protein>
    <recommendedName>
        <fullName evidence="4">Cytochrome P450 monooxygenase ABA1</fullName>
    </recommendedName>
    <alternativeName>
        <fullName evidence="5">Abscisic acid biosynthesis protein 1</fullName>
    </alternativeName>
    <alternativeName>
        <fullName evidence="3">Cytochrome P450 monooxygenase aba1</fullName>
    </alternativeName>
</protein>
<sequence>MGLFAQLYQARWPILGAILLLYIASKVRTYMRLRQFKGPFSTGWSEVWHVRAILSLRSHEKYREVTDKYGPISRIGPNDLITTSPELLMQMNTVRSPYTRAAWYNRSSRVEVGKDHIFSLIDEDKHTKRRQQMSPGYSGKENLSLEPSIDGRVQDLVELIRSKYISTPAQTKPMDLARKFQYLALDVISLIGFGKTFGHLKVDSDVDNFIAATEAGFPRITLTCAIGSLPILQWPPIARLISPSENDKTGLGRMMAMFRRLVEDRLTTSTDKRSDMMASFMRHGLSKDEVITEAFLQIIAGSDTTATTMRSVMLYIISHPRVYKRLQAEIDHAVESGLLGSSAIISEAQAKTLPYLNAVIREGIRIHPPVTDIVPKVVPKEGDTVSINGESIFLPGGTNIGYCVLGLNRSKALFGDDVDLFRPERWLVEDDKDSAVRIEAMKRTTEMMFGYGKYQCLGKPIAWMEINKALFELMRHFDWAIERPEKPWTSANYIGIFFQRDMWVTITEREPGHSYN</sequence>
<dbReference type="InterPro" id="IPR036396">
    <property type="entry name" value="Cyt_P450_sf"/>
</dbReference>
<proteinExistence type="predicted"/>
<evidence type="ECO:0000256" key="4">
    <source>
        <dbReference type="ARBA" id="ARBA00068222"/>
    </source>
</evidence>
<dbReference type="PANTHER" id="PTHR24305">
    <property type="entry name" value="CYTOCHROME P450"/>
    <property type="match status" value="1"/>
</dbReference>
<dbReference type="AlphaFoldDB" id="A0A9P4UWF6"/>
<dbReference type="GO" id="GO:0016705">
    <property type="term" value="F:oxidoreductase activity, acting on paired donors, with incorporation or reduction of molecular oxygen"/>
    <property type="evidence" value="ECO:0007669"/>
    <property type="project" value="InterPro"/>
</dbReference>
<dbReference type="PRINTS" id="PR00463">
    <property type="entry name" value="EP450I"/>
</dbReference>
<evidence type="ECO:0000313" key="7">
    <source>
        <dbReference type="EMBL" id="KAF2727110.1"/>
    </source>
</evidence>
<evidence type="ECO:0000256" key="1">
    <source>
        <dbReference type="ARBA" id="ARBA00004972"/>
    </source>
</evidence>
<dbReference type="InterPro" id="IPR002401">
    <property type="entry name" value="Cyt_P450_E_grp-I"/>
</dbReference>
<keyword evidence="8" id="KW-1185">Reference proteome</keyword>
<dbReference type="OrthoDB" id="3934656at2759"/>
<gene>
    <name evidence="7" type="ORF">EJ04DRAFT_595927</name>
</gene>
<dbReference type="InterPro" id="IPR050121">
    <property type="entry name" value="Cytochrome_P450_monoxygenase"/>
</dbReference>
<accession>A0A9P4UWF6</accession>
<name>A0A9P4UWF6_9PLEO</name>
<dbReference type="FunFam" id="1.10.630.10:FF:000076">
    <property type="entry name" value="Cytochrome P450 monooxygenase"/>
    <property type="match status" value="1"/>
</dbReference>
<comment type="caution">
    <text evidence="7">The sequence shown here is derived from an EMBL/GenBank/DDBJ whole genome shotgun (WGS) entry which is preliminary data.</text>
</comment>
<evidence type="ECO:0000256" key="3">
    <source>
        <dbReference type="ARBA" id="ARBA00067672"/>
    </source>
</evidence>
<keyword evidence="6" id="KW-0479">Metal-binding</keyword>
<comment type="cofactor">
    <cofactor evidence="6">
        <name>heme</name>
        <dbReference type="ChEBI" id="CHEBI:30413"/>
    </cofactor>
</comment>
<dbReference type="Gene3D" id="1.10.630.10">
    <property type="entry name" value="Cytochrome P450"/>
    <property type="match status" value="1"/>
</dbReference>
<dbReference type="PANTHER" id="PTHR24305:SF236">
    <property type="entry name" value="PISATIN DEMETHYLASE"/>
    <property type="match status" value="1"/>
</dbReference>
<keyword evidence="2" id="KW-0843">Virulence</keyword>
<evidence type="ECO:0000256" key="5">
    <source>
        <dbReference type="ARBA" id="ARBA00079990"/>
    </source>
</evidence>
<reference evidence="7" key="1">
    <citation type="journal article" date="2020" name="Stud. Mycol.">
        <title>101 Dothideomycetes genomes: a test case for predicting lifestyles and emergence of pathogens.</title>
        <authorList>
            <person name="Haridas S."/>
            <person name="Albert R."/>
            <person name="Binder M."/>
            <person name="Bloem J."/>
            <person name="Labutti K."/>
            <person name="Salamov A."/>
            <person name="Andreopoulos B."/>
            <person name="Baker S."/>
            <person name="Barry K."/>
            <person name="Bills G."/>
            <person name="Bluhm B."/>
            <person name="Cannon C."/>
            <person name="Castanera R."/>
            <person name="Culley D."/>
            <person name="Daum C."/>
            <person name="Ezra D."/>
            <person name="Gonzalez J."/>
            <person name="Henrissat B."/>
            <person name="Kuo A."/>
            <person name="Liang C."/>
            <person name="Lipzen A."/>
            <person name="Lutzoni F."/>
            <person name="Magnuson J."/>
            <person name="Mondo S."/>
            <person name="Nolan M."/>
            <person name="Ohm R."/>
            <person name="Pangilinan J."/>
            <person name="Park H.-J."/>
            <person name="Ramirez L."/>
            <person name="Alfaro M."/>
            <person name="Sun H."/>
            <person name="Tritt A."/>
            <person name="Yoshinaga Y."/>
            <person name="Zwiers L.-H."/>
            <person name="Turgeon B."/>
            <person name="Goodwin S."/>
            <person name="Spatafora J."/>
            <person name="Crous P."/>
            <person name="Grigoriev I."/>
        </authorList>
    </citation>
    <scope>NUCLEOTIDE SEQUENCE</scope>
    <source>
        <strain evidence="7">CBS 125425</strain>
    </source>
</reference>
<dbReference type="Pfam" id="PF00067">
    <property type="entry name" value="p450"/>
    <property type="match status" value="1"/>
</dbReference>
<dbReference type="SUPFAM" id="SSF48264">
    <property type="entry name" value="Cytochrome P450"/>
    <property type="match status" value="1"/>
</dbReference>
<evidence type="ECO:0000256" key="6">
    <source>
        <dbReference type="PIRSR" id="PIRSR602401-1"/>
    </source>
</evidence>
<dbReference type="InterPro" id="IPR001128">
    <property type="entry name" value="Cyt_P450"/>
</dbReference>
<dbReference type="Proteomes" id="UP000799444">
    <property type="component" value="Unassembled WGS sequence"/>
</dbReference>
<dbReference type="GO" id="GO:0004497">
    <property type="term" value="F:monooxygenase activity"/>
    <property type="evidence" value="ECO:0007669"/>
    <property type="project" value="InterPro"/>
</dbReference>
<organism evidence="7 8">
    <name type="scientific">Polyplosphaeria fusca</name>
    <dbReference type="NCBI Taxonomy" id="682080"/>
    <lineage>
        <taxon>Eukaryota</taxon>
        <taxon>Fungi</taxon>
        <taxon>Dikarya</taxon>
        <taxon>Ascomycota</taxon>
        <taxon>Pezizomycotina</taxon>
        <taxon>Dothideomycetes</taxon>
        <taxon>Pleosporomycetidae</taxon>
        <taxon>Pleosporales</taxon>
        <taxon>Tetraplosphaeriaceae</taxon>
        <taxon>Polyplosphaeria</taxon>
    </lineage>
</organism>
<keyword evidence="6" id="KW-0349">Heme</keyword>